<evidence type="ECO:0000256" key="4">
    <source>
        <dbReference type="ARBA" id="ARBA00023242"/>
    </source>
</evidence>
<feature type="region of interest" description="Disordered" evidence="5">
    <location>
        <begin position="1"/>
        <end position="79"/>
    </location>
</feature>
<evidence type="ECO:0000256" key="3">
    <source>
        <dbReference type="ARBA" id="ARBA00023235"/>
    </source>
</evidence>
<comment type="caution">
    <text evidence="8">The sequence shown here is derived from an EMBL/GenBank/DDBJ whole genome shotgun (WGS) entry which is preliminary data.</text>
</comment>
<evidence type="ECO:0000256" key="2">
    <source>
        <dbReference type="ARBA" id="ARBA00023125"/>
    </source>
</evidence>
<comment type="similarity">
    <text evidence="1">Belongs to the helicase family. RecQ subfamily.</text>
</comment>
<dbReference type="GO" id="GO:0009378">
    <property type="term" value="F:four-way junction helicase activity"/>
    <property type="evidence" value="ECO:0007669"/>
    <property type="project" value="TreeGrafter"/>
</dbReference>
<dbReference type="GO" id="GO:0005694">
    <property type="term" value="C:chromosome"/>
    <property type="evidence" value="ECO:0007669"/>
    <property type="project" value="TreeGrafter"/>
</dbReference>
<evidence type="ECO:0000313" key="9">
    <source>
        <dbReference type="Proteomes" id="UP000017559"/>
    </source>
</evidence>
<dbReference type="EMBL" id="AWSO01000996">
    <property type="protein sequence ID" value="ESK85964.1"/>
    <property type="molecule type" value="Genomic_DNA"/>
</dbReference>
<name>V2Y2V1_MONRO</name>
<feature type="domain" description="RQC" evidence="6">
    <location>
        <begin position="559"/>
        <end position="635"/>
    </location>
</feature>
<feature type="compositionally biased region" description="Polar residues" evidence="5">
    <location>
        <begin position="1"/>
        <end position="18"/>
    </location>
</feature>
<dbReference type="GO" id="GO:0003677">
    <property type="term" value="F:DNA binding"/>
    <property type="evidence" value="ECO:0007669"/>
    <property type="project" value="UniProtKB-KW"/>
</dbReference>
<dbReference type="OrthoDB" id="10261556at2759"/>
<dbReference type="PANTHER" id="PTHR13710">
    <property type="entry name" value="DNA HELICASE RECQ FAMILY MEMBER"/>
    <property type="match status" value="1"/>
</dbReference>
<reference evidence="8 9" key="1">
    <citation type="journal article" date="2014" name="BMC Genomics">
        <title>Genome and secretome analysis of the hemibiotrophic fungal pathogen, Moniliophthora roreri, which causes frosty pod rot disease of cacao: mechanisms of the biotrophic and necrotrophic phases.</title>
        <authorList>
            <person name="Meinhardt L.W."/>
            <person name="Costa G.G.L."/>
            <person name="Thomazella D.P.T."/>
            <person name="Teixeira P.J.P.L."/>
            <person name="Carazzolle M.F."/>
            <person name="Schuster S.C."/>
            <person name="Carlson J.E."/>
            <person name="Guiltinan M.J."/>
            <person name="Mieczkowski P."/>
            <person name="Farmer A."/>
            <person name="Ramaraj T."/>
            <person name="Crozier J."/>
            <person name="Davis R.E."/>
            <person name="Shao J."/>
            <person name="Melnick R.L."/>
            <person name="Pereira G.A.G."/>
            <person name="Bailey B.A."/>
        </authorList>
    </citation>
    <scope>NUCLEOTIDE SEQUENCE [LARGE SCALE GENOMIC DNA]</scope>
    <source>
        <strain evidence="8 9">MCA 2997</strain>
    </source>
</reference>
<dbReference type="InterPro" id="IPR032284">
    <property type="entry name" value="RecQ_Zn-bd"/>
</dbReference>
<dbReference type="GO" id="GO:0005634">
    <property type="term" value="C:nucleus"/>
    <property type="evidence" value="ECO:0007669"/>
    <property type="project" value="TreeGrafter"/>
</dbReference>
<feature type="compositionally biased region" description="Polar residues" evidence="5">
    <location>
        <begin position="55"/>
        <end position="64"/>
    </location>
</feature>
<keyword evidence="9" id="KW-1185">Reference proteome</keyword>
<keyword evidence="8" id="KW-0347">Helicase</keyword>
<dbReference type="GO" id="GO:0005737">
    <property type="term" value="C:cytoplasm"/>
    <property type="evidence" value="ECO:0007669"/>
    <property type="project" value="TreeGrafter"/>
</dbReference>
<dbReference type="Pfam" id="PF16124">
    <property type="entry name" value="RecQ_Zn_bind"/>
    <property type="match status" value="1"/>
</dbReference>
<dbReference type="InterPro" id="IPR036388">
    <property type="entry name" value="WH-like_DNA-bd_sf"/>
</dbReference>
<keyword evidence="8" id="KW-0547">Nucleotide-binding</keyword>
<gene>
    <name evidence="8" type="ORF">Moror_9465</name>
</gene>
<dbReference type="Pfam" id="PF09382">
    <property type="entry name" value="RQC"/>
    <property type="match status" value="1"/>
</dbReference>
<dbReference type="InterPro" id="IPR027417">
    <property type="entry name" value="P-loop_NTPase"/>
</dbReference>
<dbReference type="InterPro" id="IPR036390">
    <property type="entry name" value="WH_DNA-bd_sf"/>
</dbReference>
<evidence type="ECO:0000256" key="1">
    <source>
        <dbReference type="ARBA" id="ARBA00005446"/>
    </source>
</evidence>
<keyword evidence="3" id="KW-0413">Isomerase</keyword>
<dbReference type="KEGG" id="mrr:Moror_9465"/>
<dbReference type="HOGENOM" id="CLU_336813_0_0_1"/>
<dbReference type="Proteomes" id="UP000017559">
    <property type="component" value="Unassembled WGS sequence"/>
</dbReference>
<evidence type="ECO:0000259" key="6">
    <source>
        <dbReference type="Pfam" id="PF09382"/>
    </source>
</evidence>
<dbReference type="GO" id="GO:0043138">
    <property type="term" value="F:3'-5' DNA helicase activity"/>
    <property type="evidence" value="ECO:0007669"/>
    <property type="project" value="InterPro"/>
</dbReference>
<protein>
    <submittedName>
        <fullName evidence="8">Atp-dependent dna helicase recq</fullName>
    </submittedName>
</protein>
<keyword evidence="2" id="KW-0238">DNA-binding</keyword>
<dbReference type="AlphaFoldDB" id="V2Y2V1"/>
<dbReference type="SUPFAM" id="SSF52540">
    <property type="entry name" value="P-loop containing nucleoside triphosphate hydrolases"/>
    <property type="match status" value="1"/>
</dbReference>
<dbReference type="InterPro" id="IPR018982">
    <property type="entry name" value="RQC_domain"/>
</dbReference>
<dbReference type="Gene3D" id="1.10.10.10">
    <property type="entry name" value="Winged helix-like DNA-binding domain superfamily/Winged helix DNA-binding domain"/>
    <property type="match status" value="1"/>
</dbReference>
<dbReference type="Gene3D" id="3.40.50.300">
    <property type="entry name" value="P-loop containing nucleotide triphosphate hydrolases"/>
    <property type="match status" value="1"/>
</dbReference>
<dbReference type="GO" id="GO:0000724">
    <property type="term" value="P:double-strand break repair via homologous recombination"/>
    <property type="evidence" value="ECO:0007669"/>
    <property type="project" value="TreeGrafter"/>
</dbReference>
<proteinExistence type="inferred from homology"/>
<dbReference type="GO" id="GO:0006260">
    <property type="term" value="P:DNA replication"/>
    <property type="evidence" value="ECO:0007669"/>
    <property type="project" value="InterPro"/>
</dbReference>
<evidence type="ECO:0000259" key="7">
    <source>
        <dbReference type="Pfam" id="PF16124"/>
    </source>
</evidence>
<dbReference type="SUPFAM" id="SSF46785">
    <property type="entry name" value="Winged helix' DNA-binding domain"/>
    <property type="match status" value="1"/>
</dbReference>
<keyword evidence="8" id="KW-0378">Hydrolase</keyword>
<accession>V2Y2V1</accession>
<evidence type="ECO:0000256" key="5">
    <source>
        <dbReference type="SAM" id="MobiDB-lite"/>
    </source>
</evidence>
<sequence length="846" mass="95558">MSQHVTVRTRRGTLQTRPQDIIELSDSEDDSPQLVKRKSSPIPESGHSQRKRSKISPSNPSHGNPVSAHGSAVTTDPDSIKGKLAFNYQKTAETSTYLSQYYAGDDKNIDPVSLERMKSLIDSRICPVKNQMQLINATTMSCRQTTPPNVQPTQAIITRSSSSRRERINEQTLKVRLREIFGALPLQKEVIKVILQILQGYRVLTISHSATDQSILYFLAALSSLGEPSGKMLIVSSLLRPDDEKLLLLKRKGVNLIFWGDDSVPQTSTLDNKSKPDVLCMSNLGFLQSGKAMIRLIEDGFISRLLIDNASSPWMQKDMHDYVVKLGRAHPNLPVSAIALDGSQPAVEALSIILGTQPQSCVKLKLDRTNVHFSVYRKTNSTLGSITSFIRTKHKNHHGLVYCQKMSVGETLVEKLGPDAQLIHGQMPQGMKKNILDKWFLGQHQILVVLPDFDIAQVYHPRIQFSLHYQPPHTMSEYFYQTSMTGGDGGPAECLLYYDCRDLKVISFRANEQRQVVDYCRHESHCRRVELLRSVGEDYAGRCNQSCDNCESNDFFVECDLSLEARLATELIKQLSPKNVPLRYCREVFAGHRTTEVRNNRDYELKQFGAGSHLPYDHVEQLFEELYLLGAWHEAEGDDQEWDMFTVKSSTAISQPLDRNFKLIVNVRGVPESHDHTTTPERTLPLYRDDTTDESSFVSLAAEPTKSAANSSDPVDHHQRSMNLFENMKTLRLTIRIELALPRDVDVLDDATLQMLSLTPPADYREFKKILKDCAPSPSEAQDDYVAMKWKQCGQRFLSVCIAVNDEAFNTSAYGTASKSPRLAEYRFNVPKPSAMAEIERFRFTH</sequence>
<evidence type="ECO:0000313" key="8">
    <source>
        <dbReference type="EMBL" id="ESK85964.1"/>
    </source>
</evidence>
<dbReference type="PANTHER" id="PTHR13710:SF153">
    <property type="entry name" value="RECQ-LIKE DNA HELICASE BLM"/>
    <property type="match status" value="1"/>
</dbReference>
<feature type="domain" description="ATP-dependent DNA helicase RecQ zinc-binding" evidence="7">
    <location>
        <begin position="513"/>
        <end position="550"/>
    </location>
</feature>
<dbReference type="STRING" id="1381753.V2Y2V1"/>
<keyword evidence="4" id="KW-0539">Nucleus</keyword>
<organism evidence="8 9">
    <name type="scientific">Moniliophthora roreri (strain MCA 2997)</name>
    <name type="common">Cocoa frosty pod rot fungus</name>
    <name type="synonym">Crinipellis roreri</name>
    <dbReference type="NCBI Taxonomy" id="1381753"/>
    <lineage>
        <taxon>Eukaryota</taxon>
        <taxon>Fungi</taxon>
        <taxon>Dikarya</taxon>
        <taxon>Basidiomycota</taxon>
        <taxon>Agaricomycotina</taxon>
        <taxon>Agaricomycetes</taxon>
        <taxon>Agaricomycetidae</taxon>
        <taxon>Agaricales</taxon>
        <taxon>Marasmiineae</taxon>
        <taxon>Marasmiaceae</taxon>
        <taxon>Moniliophthora</taxon>
    </lineage>
</organism>
<keyword evidence="8" id="KW-0067">ATP-binding</keyword>